<dbReference type="AlphaFoldDB" id="D3G1N2"/>
<reference evidence="2 3" key="1">
    <citation type="journal article" date="2011" name="Environ. Microbiol.">
        <title>Genome of alkaliphilic Bacillus pseudofirmus OF4 reveals adaptations that support the ability to grow in an external pH range from 7.5 to 11.4.</title>
        <authorList>
            <person name="Janto B."/>
            <person name="Ahmed A."/>
            <person name="Ito M."/>
            <person name="Liu J."/>
            <person name="Hicks D.B."/>
            <person name="Pagni S."/>
            <person name="Fackelmayer O.J."/>
            <person name="Smith T.A."/>
            <person name="Earl J."/>
            <person name="Elbourne L.D."/>
            <person name="Hassan K."/>
            <person name="Paulsen I.T."/>
            <person name="Kolsto A.B."/>
            <person name="Tourasse N.J."/>
            <person name="Ehrlich G.D."/>
            <person name="Boissy R."/>
            <person name="Ivey D.M."/>
            <person name="Li G."/>
            <person name="Xue Y."/>
            <person name="Ma Y."/>
            <person name="Hu F.Z."/>
            <person name="Krulwich T.A."/>
        </authorList>
    </citation>
    <scope>NUCLEOTIDE SEQUENCE [LARGE SCALE GENOMIC DNA]</scope>
    <source>
        <strain evidence="3">ATCC BAA-2126 / JCM 17055 / OF4</strain>
    </source>
</reference>
<geneLocation type="plasmid" evidence="2 3">
    <name>pBpOF4-01</name>
</geneLocation>
<gene>
    <name evidence="2" type="ordered locus">BpOF4_21314</name>
</gene>
<dbReference type="Proteomes" id="UP000001544">
    <property type="component" value="Plasmid pBpOF4-01"/>
</dbReference>
<keyword evidence="2" id="KW-0614">Plasmid</keyword>
<accession>D3G1N2</accession>
<dbReference type="CDD" id="cd01948">
    <property type="entry name" value="EAL"/>
    <property type="match status" value="1"/>
</dbReference>
<dbReference type="InterPro" id="IPR035919">
    <property type="entry name" value="EAL_sf"/>
</dbReference>
<dbReference type="Gene3D" id="3.20.20.450">
    <property type="entry name" value="EAL domain"/>
    <property type="match status" value="1"/>
</dbReference>
<dbReference type="EMBL" id="CP001879">
    <property type="protein sequence ID" value="ADC52258.1"/>
    <property type="molecule type" value="Genomic_DNA"/>
</dbReference>
<dbReference type="KEGG" id="bpf:BpOF4_21314"/>
<dbReference type="HOGENOM" id="CLU_000445_70_50_9"/>
<dbReference type="InterPro" id="IPR050706">
    <property type="entry name" value="Cyclic-di-GMP_PDE-like"/>
</dbReference>
<dbReference type="InterPro" id="IPR001633">
    <property type="entry name" value="EAL_dom"/>
</dbReference>
<evidence type="ECO:0000313" key="3">
    <source>
        <dbReference type="Proteomes" id="UP000001544"/>
    </source>
</evidence>
<dbReference type="GO" id="GO:0071111">
    <property type="term" value="F:cyclic-guanylate-specific phosphodiesterase activity"/>
    <property type="evidence" value="ECO:0007669"/>
    <property type="project" value="InterPro"/>
</dbReference>
<dbReference type="SUPFAM" id="SSF141868">
    <property type="entry name" value="EAL domain-like"/>
    <property type="match status" value="1"/>
</dbReference>
<dbReference type="PROSITE" id="PS50883">
    <property type="entry name" value="EAL"/>
    <property type="match status" value="1"/>
</dbReference>
<organism evidence="2 3">
    <name type="scientific">Alkalihalophilus pseudofirmus (strain ATCC BAA-2126 / JCM 17055 / OF4)</name>
    <name type="common">Bacillus pseudofirmus</name>
    <dbReference type="NCBI Taxonomy" id="398511"/>
    <lineage>
        <taxon>Bacteria</taxon>
        <taxon>Bacillati</taxon>
        <taxon>Bacillota</taxon>
        <taxon>Bacilli</taxon>
        <taxon>Bacillales</taxon>
        <taxon>Bacillaceae</taxon>
        <taxon>Alkalihalophilus</taxon>
    </lineage>
</organism>
<proteinExistence type="predicted"/>
<dbReference type="eggNOG" id="COG5001">
    <property type="taxonomic scope" value="Bacteria"/>
</dbReference>
<dbReference type="Pfam" id="PF00563">
    <property type="entry name" value="EAL"/>
    <property type="match status" value="1"/>
</dbReference>
<dbReference type="SMART" id="SM00052">
    <property type="entry name" value="EAL"/>
    <property type="match status" value="1"/>
</dbReference>
<dbReference type="PANTHER" id="PTHR33121:SF70">
    <property type="entry name" value="SIGNALING PROTEIN YKOW"/>
    <property type="match status" value="1"/>
</dbReference>
<dbReference type="RefSeq" id="WP_012961167.1">
    <property type="nucleotide sequence ID" value="NC_013792.1"/>
</dbReference>
<feature type="domain" description="EAL" evidence="1">
    <location>
        <begin position="1"/>
        <end position="147"/>
    </location>
</feature>
<evidence type="ECO:0000259" key="1">
    <source>
        <dbReference type="PROSITE" id="PS50883"/>
    </source>
</evidence>
<dbReference type="PANTHER" id="PTHR33121">
    <property type="entry name" value="CYCLIC DI-GMP PHOSPHODIESTERASE PDEF"/>
    <property type="match status" value="1"/>
</dbReference>
<protein>
    <submittedName>
        <fullName evidence="2">Diguanylate cyclase/phosphodiesterase with PAS/PAC sensor(S)</fullName>
    </submittedName>
</protein>
<sequence length="160" mass="17901">MKQIVPLLHDKEISPDQLGLEVTEGVHWTEQNITPLLSLKAAGIFFSLDDFGKGVSGYNAIKTFPFDKVKIDRKYVKNLKDSAIDRAIVSSIMHLANQLNIEVIAEGVEDKQTVVILNELGCHSVQGYLYTKALPNDQLLKYLLTQGGSYEKANYNWSNC</sequence>
<evidence type="ECO:0000313" key="2">
    <source>
        <dbReference type="EMBL" id="ADC52258.1"/>
    </source>
</evidence>
<keyword evidence="3" id="KW-1185">Reference proteome</keyword>
<name>D3G1N2_ALKPO</name>